<keyword evidence="5" id="KW-0560">Oxidoreductase</keyword>
<evidence type="ECO:0000256" key="4">
    <source>
        <dbReference type="ARBA" id="ARBA00022964"/>
    </source>
</evidence>
<keyword evidence="2" id="KW-0479">Metal-binding</keyword>
<evidence type="ECO:0000256" key="6">
    <source>
        <dbReference type="ARBA" id="ARBA00023004"/>
    </source>
</evidence>
<comment type="caution">
    <text evidence="8">The sequence shown here is derived from an EMBL/GenBank/DDBJ whole genome shotgun (WGS) entry which is preliminary data.</text>
</comment>
<evidence type="ECO:0000256" key="2">
    <source>
        <dbReference type="ARBA" id="ARBA00022723"/>
    </source>
</evidence>
<gene>
    <name evidence="8" type="ORF">FM042_08380</name>
</gene>
<dbReference type="PROSITE" id="PS51471">
    <property type="entry name" value="FE2OG_OXY"/>
    <property type="match status" value="1"/>
</dbReference>
<dbReference type="InterPro" id="IPR044862">
    <property type="entry name" value="Pro_4_hyd_alph_FE2OG_OXY"/>
</dbReference>
<dbReference type="EMBL" id="VJWL01000002">
    <property type="protein sequence ID" value="TRW48988.1"/>
    <property type="molecule type" value="Genomic_DNA"/>
</dbReference>
<evidence type="ECO:0000256" key="1">
    <source>
        <dbReference type="ARBA" id="ARBA00001961"/>
    </source>
</evidence>
<organism evidence="8 9">
    <name type="scientific">Aliidiomarina halalkaliphila</name>
    <dbReference type="NCBI Taxonomy" id="2593535"/>
    <lineage>
        <taxon>Bacteria</taxon>
        <taxon>Pseudomonadati</taxon>
        <taxon>Pseudomonadota</taxon>
        <taxon>Gammaproteobacteria</taxon>
        <taxon>Alteromonadales</taxon>
        <taxon>Idiomarinaceae</taxon>
        <taxon>Aliidiomarina</taxon>
    </lineage>
</organism>
<evidence type="ECO:0000259" key="7">
    <source>
        <dbReference type="PROSITE" id="PS51471"/>
    </source>
</evidence>
<dbReference type="GO" id="GO:0031418">
    <property type="term" value="F:L-ascorbic acid binding"/>
    <property type="evidence" value="ECO:0007669"/>
    <property type="project" value="UniProtKB-KW"/>
</dbReference>
<dbReference type="InterPro" id="IPR005123">
    <property type="entry name" value="Oxoglu/Fe-dep_dioxygenase_dom"/>
</dbReference>
<keyword evidence="3" id="KW-0847">Vitamin C</keyword>
<evidence type="ECO:0000256" key="5">
    <source>
        <dbReference type="ARBA" id="ARBA00023002"/>
    </source>
</evidence>
<protein>
    <submittedName>
        <fullName evidence="8">2OG-Fe(II) oxygenase</fullName>
    </submittedName>
</protein>
<dbReference type="InterPro" id="IPR051559">
    <property type="entry name" value="HIF_prolyl_hydroxylases"/>
</dbReference>
<dbReference type="PANTHER" id="PTHR12907">
    <property type="entry name" value="EGL NINE HOMOLOG-RELATED"/>
    <property type="match status" value="1"/>
</dbReference>
<evidence type="ECO:0000256" key="3">
    <source>
        <dbReference type="ARBA" id="ARBA00022896"/>
    </source>
</evidence>
<reference evidence="8 9" key="1">
    <citation type="submission" date="2019-07" db="EMBL/GenBank/DDBJ databases">
        <authorList>
            <person name="Yang M."/>
            <person name="Zhao D."/>
            <person name="Xiang H."/>
        </authorList>
    </citation>
    <scope>NUCLEOTIDE SEQUENCE [LARGE SCALE GENOMIC DNA]</scope>
    <source>
        <strain evidence="8 9">IM1326</strain>
    </source>
</reference>
<dbReference type="OrthoDB" id="9783171at2"/>
<keyword evidence="4" id="KW-0223">Dioxygenase</keyword>
<feature type="domain" description="Fe2OG dioxygenase" evidence="7">
    <location>
        <begin position="136"/>
        <end position="237"/>
    </location>
</feature>
<dbReference type="GO" id="GO:0008198">
    <property type="term" value="F:ferrous iron binding"/>
    <property type="evidence" value="ECO:0007669"/>
    <property type="project" value="TreeGrafter"/>
</dbReference>
<dbReference type="AlphaFoldDB" id="A0A552X1R6"/>
<dbReference type="Gene3D" id="2.60.120.620">
    <property type="entry name" value="q2cbj1_9rhob like domain"/>
    <property type="match status" value="1"/>
</dbReference>
<dbReference type="GO" id="GO:0031543">
    <property type="term" value="F:peptidyl-proline dioxygenase activity"/>
    <property type="evidence" value="ECO:0007669"/>
    <property type="project" value="TreeGrafter"/>
</dbReference>
<evidence type="ECO:0000313" key="8">
    <source>
        <dbReference type="EMBL" id="TRW48988.1"/>
    </source>
</evidence>
<accession>A0A552X1R6</accession>
<dbReference type="PANTHER" id="PTHR12907:SF26">
    <property type="entry name" value="HIF PROLYL HYDROXYLASE, ISOFORM C"/>
    <property type="match status" value="1"/>
</dbReference>
<keyword evidence="6" id="KW-0408">Iron</keyword>
<dbReference type="Pfam" id="PF13640">
    <property type="entry name" value="2OG-FeII_Oxy_3"/>
    <property type="match status" value="1"/>
</dbReference>
<name>A0A552X1R6_9GAMM</name>
<dbReference type="SMART" id="SM00702">
    <property type="entry name" value="P4Hc"/>
    <property type="match status" value="1"/>
</dbReference>
<evidence type="ECO:0000313" key="9">
    <source>
        <dbReference type="Proteomes" id="UP000320359"/>
    </source>
</evidence>
<keyword evidence="9" id="KW-1185">Reference proteome</keyword>
<dbReference type="Proteomes" id="UP000320359">
    <property type="component" value="Unassembled WGS sequence"/>
</dbReference>
<sequence length="249" mass="28450">MTILCTSLPVGASAVNEVIPVITQADDPSLTREFLAATDGRLTFDPAVYDFSNLADKGYLIIPDFLPPSEAEALYTYARQLGEPDWNFAGIGREQLHTVNTRVRSDQIRWLQPEHAVERAYLDTMEQLRIHLNRSFFMGLFDYECHLARYQPGSFYKKHLDAFKGRSNRVLTTVYYLNPDWRAQDGGALVMYGEKGEVLKTVLPQQNTFVIFLSDTFVHEVQLAHKERFSITGWFRHNTSSAQRIDPPA</sequence>
<comment type="cofactor">
    <cofactor evidence="1">
        <name>L-ascorbate</name>
        <dbReference type="ChEBI" id="CHEBI:38290"/>
    </cofactor>
</comment>
<dbReference type="InterPro" id="IPR006620">
    <property type="entry name" value="Pro_4_hyd_alph"/>
</dbReference>
<proteinExistence type="predicted"/>
<dbReference type="GO" id="GO:0071456">
    <property type="term" value="P:cellular response to hypoxia"/>
    <property type="evidence" value="ECO:0007669"/>
    <property type="project" value="TreeGrafter"/>
</dbReference>